<feature type="transmembrane region" description="Helical" evidence="1">
    <location>
        <begin position="218"/>
        <end position="246"/>
    </location>
</feature>
<dbReference type="PANTHER" id="PTHR34473:SF2">
    <property type="entry name" value="UPF0699 TRANSMEMBRANE PROTEIN YDBT"/>
    <property type="match status" value="1"/>
</dbReference>
<dbReference type="InterPro" id="IPR005182">
    <property type="entry name" value="YdbS-like_PH"/>
</dbReference>
<evidence type="ECO:0000256" key="1">
    <source>
        <dbReference type="SAM" id="Phobius"/>
    </source>
</evidence>
<feature type="domain" description="YdbS-like PH" evidence="2">
    <location>
        <begin position="61"/>
        <end position="142"/>
    </location>
</feature>
<comment type="caution">
    <text evidence="3">The sequence shown here is derived from an EMBL/GenBank/DDBJ whole genome shotgun (WGS) entry which is preliminary data.</text>
</comment>
<sequence>MSEPKRLHPITAVLNAIKTLKELIIPFFAFVVFGSKGGGIFSIIGGIVVLVLILVAGIFSWLRYTYRIEEGELRIEYGLFVRKKRYIPFERIQSLDLSEGIFHRPFGLVKVKVETAGASGTIDGAEATLTAISKAEAAMIQEVLQKVKTLGVEDIEKLDEIQEPKEQILYKISPRELLILASTSGGVGVVISAVIAFITQFDELIPYKTVFHELEEFVASGVLFVSLIVFIGFLLAWIISVIWMMIKYTDFTLKRVENDLIITRGLLEKRQITVPLGRIQGIRISENILRQPFGYSSIYIESAGGSAANAESASVNILPLIKKARISRLIEDHIDGYDLDIQTTPAPKRALKRYIFRGWLVVIPIAIILIFFFKLWGALSLLLLPLSAFWSYLEYKDAGWSQQGNQLTLSYRTFVKHTVFMQKHKIQTLALKESFFQRKENLASIEATLMSGLGGAGGRVTDLEEKDVELMYKWFSRESEKAQS</sequence>
<dbReference type="OrthoDB" id="2195155at2"/>
<feature type="transmembrane region" description="Helical" evidence="1">
    <location>
        <begin position="12"/>
        <end position="33"/>
    </location>
</feature>
<feature type="transmembrane region" description="Helical" evidence="1">
    <location>
        <begin position="177"/>
        <end position="198"/>
    </location>
</feature>
<dbReference type="Pfam" id="PF03703">
    <property type="entry name" value="bPH_2"/>
    <property type="match status" value="3"/>
</dbReference>
<feature type="domain" description="YdbS-like PH" evidence="2">
    <location>
        <begin position="251"/>
        <end position="320"/>
    </location>
</feature>
<feature type="transmembrane region" description="Helical" evidence="1">
    <location>
        <begin position="354"/>
        <end position="372"/>
    </location>
</feature>
<dbReference type="EMBL" id="RXNT01000015">
    <property type="protein sequence ID" value="RTR28485.1"/>
    <property type="molecule type" value="Genomic_DNA"/>
</dbReference>
<keyword evidence="1" id="KW-1133">Transmembrane helix</keyword>
<name>A0A3S0RHE6_9BACI</name>
<dbReference type="RefSeq" id="WP_126410044.1">
    <property type="nucleotide sequence ID" value="NZ_RXNT01000015.1"/>
</dbReference>
<accession>A0A3S0RHE6</accession>
<reference evidence="3 4" key="1">
    <citation type="submission" date="2018-12" db="EMBL/GenBank/DDBJ databases">
        <title>Bacillus yapensis draft genome sequence.</title>
        <authorList>
            <person name="Yu L."/>
            <person name="Xu X."/>
            <person name="Tang X."/>
        </authorList>
    </citation>
    <scope>NUCLEOTIDE SEQUENCE [LARGE SCALE GENOMIC DNA]</scope>
    <source>
        <strain evidence="3 4">XXST-01</strain>
    </source>
</reference>
<organism evidence="3 4">
    <name type="scientific">Bacillus yapensis</name>
    <dbReference type="NCBI Taxonomy" id="2492960"/>
    <lineage>
        <taxon>Bacteria</taxon>
        <taxon>Bacillati</taxon>
        <taxon>Bacillota</taxon>
        <taxon>Bacilli</taxon>
        <taxon>Bacillales</taxon>
        <taxon>Bacillaceae</taxon>
        <taxon>Bacillus</taxon>
    </lineage>
</organism>
<dbReference type="PIRSF" id="PIRSF026631">
    <property type="entry name" value="UCP026631"/>
    <property type="match status" value="1"/>
</dbReference>
<proteinExistence type="predicted"/>
<feature type="domain" description="YdbS-like PH" evidence="2">
    <location>
        <begin position="395"/>
        <end position="474"/>
    </location>
</feature>
<evidence type="ECO:0000313" key="4">
    <source>
        <dbReference type="Proteomes" id="UP000271374"/>
    </source>
</evidence>
<keyword evidence="1" id="KW-0472">Membrane</keyword>
<evidence type="ECO:0000259" key="2">
    <source>
        <dbReference type="Pfam" id="PF03703"/>
    </source>
</evidence>
<keyword evidence="1" id="KW-0812">Transmembrane</keyword>
<evidence type="ECO:0000313" key="3">
    <source>
        <dbReference type="EMBL" id="RTR28485.1"/>
    </source>
</evidence>
<gene>
    <name evidence="3" type="ORF">EKG37_17220</name>
</gene>
<dbReference type="PANTHER" id="PTHR34473">
    <property type="entry name" value="UPF0699 TRANSMEMBRANE PROTEIN YDBS"/>
    <property type="match status" value="1"/>
</dbReference>
<dbReference type="InterPro" id="IPR014529">
    <property type="entry name" value="UCP026631"/>
</dbReference>
<protein>
    <recommendedName>
        <fullName evidence="2">YdbS-like PH domain-containing protein</fullName>
    </recommendedName>
</protein>
<feature type="transmembrane region" description="Helical" evidence="1">
    <location>
        <begin position="39"/>
        <end position="62"/>
    </location>
</feature>
<dbReference type="AlphaFoldDB" id="A0A3S0RHE6"/>
<keyword evidence="4" id="KW-1185">Reference proteome</keyword>
<dbReference type="Proteomes" id="UP000271374">
    <property type="component" value="Unassembled WGS sequence"/>
</dbReference>